<dbReference type="PANTHER" id="PTHR48043:SF145">
    <property type="entry name" value="FI06409P-RELATED"/>
    <property type="match status" value="1"/>
</dbReference>
<name>A0AAE0PI34_SORBR</name>
<evidence type="ECO:0000256" key="1">
    <source>
        <dbReference type="ARBA" id="ARBA00022676"/>
    </source>
</evidence>
<evidence type="ECO:0008006" key="6">
    <source>
        <dbReference type="Google" id="ProtNLM"/>
    </source>
</evidence>
<reference evidence="4" key="1">
    <citation type="journal article" date="2023" name="Mol. Phylogenet. Evol.">
        <title>Genome-scale phylogeny and comparative genomics of the fungal order Sordariales.</title>
        <authorList>
            <person name="Hensen N."/>
            <person name="Bonometti L."/>
            <person name="Westerberg I."/>
            <person name="Brannstrom I.O."/>
            <person name="Guillou S."/>
            <person name="Cros-Aarteil S."/>
            <person name="Calhoun S."/>
            <person name="Haridas S."/>
            <person name="Kuo A."/>
            <person name="Mondo S."/>
            <person name="Pangilinan J."/>
            <person name="Riley R."/>
            <person name="LaButti K."/>
            <person name="Andreopoulos B."/>
            <person name="Lipzen A."/>
            <person name="Chen C."/>
            <person name="Yan M."/>
            <person name="Daum C."/>
            <person name="Ng V."/>
            <person name="Clum A."/>
            <person name="Steindorff A."/>
            <person name="Ohm R.A."/>
            <person name="Martin F."/>
            <person name="Silar P."/>
            <person name="Natvig D.O."/>
            <person name="Lalanne C."/>
            <person name="Gautier V."/>
            <person name="Ament-Velasquez S.L."/>
            <person name="Kruys A."/>
            <person name="Hutchinson M.I."/>
            <person name="Powell A.J."/>
            <person name="Barry K."/>
            <person name="Miller A.N."/>
            <person name="Grigoriev I.V."/>
            <person name="Debuchy R."/>
            <person name="Gladieux P."/>
            <person name="Hiltunen Thoren M."/>
            <person name="Johannesson H."/>
        </authorList>
    </citation>
    <scope>NUCLEOTIDE SEQUENCE</scope>
    <source>
        <strain evidence="4">FGSC 1904</strain>
    </source>
</reference>
<keyword evidence="5" id="KW-1185">Reference proteome</keyword>
<comment type="caution">
    <text evidence="4">The sequence shown here is derived from an EMBL/GenBank/DDBJ whole genome shotgun (WGS) entry which is preliminary data.</text>
</comment>
<accession>A0AAE0PI34</accession>
<proteinExistence type="predicted"/>
<evidence type="ECO:0000256" key="2">
    <source>
        <dbReference type="ARBA" id="ARBA00022679"/>
    </source>
</evidence>
<dbReference type="Gene3D" id="3.40.50.2000">
    <property type="entry name" value="Glycogen Phosphorylase B"/>
    <property type="match status" value="1"/>
</dbReference>
<reference evidence="4" key="2">
    <citation type="submission" date="2023-07" db="EMBL/GenBank/DDBJ databases">
        <authorList>
            <consortium name="Lawrence Berkeley National Laboratory"/>
            <person name="Haridas S."/>
            <person name="Hensen N."/>
            <person name="Bonometti L."/>
            <person name="Westerberg I."/>
            <person name="Brannstrom I.O."/>
            <person name="Guillou S."/>
            <person name="Cros-Aarteil S."/>
            <person name="Calhoun S."/>
            <person name="Kuo A."/>
            <person name="Mondo S."/>
            <person name="Pangilinan J."/>
            <person name="Riley R."/>
            <person name="LaButti K."/>
            <person name="Andreopoulos B."/>
            <person name="Lipzen A."/>
            <person name="Chen C."/>
            <person name="Yanf M."/>
            <person name="Daum C."/>
            <person name="Ng V."/>
            <person name="Clum A."/>
            <person name="Steindorff A."/>
            <person name="Ohm R."/>
            <person name="Martin F."/>
            <person name="Silar P."/>
            <person name="Natvig D."/>
            <person name="Lalanne C."/>
            <person name="Gautier V."/>
            <person name="Ament-velasquez S.L."/>
            <person name="Kruys A."/>
            <person name="Hutchinson M.I."/>
            <person name="Powell A.J."/>
            <person name="Barry K."/>
            <person name="Miller A.N."/>
            <person name="Grigoriev I.V."/>
            <person name="Debuchy R."/>
            <person name="Gladieux P."/>
            <person name="Thoren M.H."/>
            <person name="Johannesson H."/>
        </authorList>
    </citation>
    <scope>NUCLEOTIDE SEQUENCE</scope>
    <source>
        <strain evidence="4">FGSC 1904</strain>
    </source>
</reference>
<keyword evidence="3" id="KW-1133">Transmembrane helix</keyword>
<organism evidence="4 5">
    <name type="scientific">Sordaria brevicollis</name>
    <dbReference type="NCBI Taxonomy" id="83679"/>
    <lineage>
        <taxon>Eukaryota</taxon>
        <taxon>Fungi</taxon>
        <taxon>Dikarya</taxon>
        <taxon>Ascomycota</taxon>
        <taxon>Pezizomycotina</taxon>
        <taxon>Sordariomycetes</taxon>
        <taxon>Sordariomycetidae</taxon>
        <taxon>Sordariales</taxon>
        <taxon>Sordariaceae</taxon>
        <taxon>Sordaria</taxon>
    </lineage>
</organism>
<protein>
    <recommendedName>
        <fullName evidence="6">Glycosyltransferase sdnJ</fullName>
    </recommendedName>
</protein>
<keyword evidence="2" id="KW-0808">Transferase</keyword>
<dbReference type="AlphaFoldDB" id="A0AAE0PI34"/>
<evidence type="ECO:0000313" key="5">
    <source>
        <dbReference type="Proteomes" id="UP001281003"/>
    </source>
</evidence>
<keyword evidence="1" id="KW-0328">Glycosyltransferase</keyword>
<feature type="transmembrane region" description="Helical" evidence="3">
    <location>
        <begin position="212"/>
        <end position="230"/>
    </location>
</feature>
<dbReference type="Proteomes" id="UP001281003">
    <property type="component" value="Unassembled WGS sequence"/>
</dbReference>
<keyword evidence="3" id="KW-0472">Membrane</keyword>
<evidence type="ECO:0000256" key="3">
    <source>
        <dbReference type="SAM" id="Phobius"/>
    </source>
</evidence>
<dbReference type="PANTHER" id="PTHR48043">
    <property type="entry name" value="EG:EG0003.4 PROTEIN-RELATED"/>
    <property type="match status" value="1"/>
</dbReference>
<dbReference type="SUPFAM" id="SSF53756">
    <property type="entry name" value="UDP-Glycosyltransferase/glycogen phosphorylase"/>
    <property type="match status" value="1"/>
</dbReference>
<evidence type="ECO:0000313" key="4">
    <source>
        <dbReference type="EMBL" id="KAK3400338.1"/>
    </source>
</evidence>
<sequence>MGSLSSPKRVLLLTNSEHGQANVFLATSYALLTLPDEDVEVHFASFPAIHKSVLSTYQYAKHDKPLARPIIFHTIPGIDMVSAWLRPEIALDRVNMNQARIGLIRAIRRMRLLLRVTLPWLGPEFVEIFSAIVEIITNVRPFIVAVDPAFSPALTALRYLDQGDQHPNSFRYVILSPNTIKDFAMPFQPRAQALWKYPCIGKAYPFPVPLLYIPWNIYLILFTIIVAAFLDSNRRSIQRHLALHTGRKGQVTTLNDLSLRPGRMHVKFLVANLPEIEFPLRVIPRHIIPCGPMIRPAKPLEEADPELSSWLSQGGMTVYVNLGTHVVFDEAGQRDMAQALKILLDVANGTLRRDTDTRLRGLKILWKVPGFGKDSQEESPIYSILGPDIESGDVRIVNWFQAEPTAILQSSNLVCAVHHGGANSFLETVCAGIPQVILPPWMDCYDFARRAEFLGIGRWGNRLASAASENSGKLCDTKELADGLIDVVLPPDLLPTPTDSLETLSSKMSALAAIIQRHPSDDISATNGS</sequence>
<dbReference type="InterPro" id="IPR050271">
    <property type="entry name" value="UDP-glycosyltransferase"/>
</dbReference>
<gene>
    <name evidence="4" type="ORF">B0T20DRAFT_478186</name>
</gene>
<dbReference type="EMBL" id="JAUTDP010000004">
    <property type="protein sequence ID" value="KAK3400338.1"/>
    <property type="molecule type" value="Genomic_DNA"/>
</dbReference>
<dbReference type="GO" id="GO:0008194">
    <property type="term" value="F:UDP-glycosyltransferase activity"/>
    <property type="evidence" value="ECO:0007669"/>
    <property type="project" value="TreeGrafter"/>
</dbReference>
<keyword evidence="3" id="KW-0812">Transmembrane</keyword>